<name>A0A136Q7S7_9FIRM</name>
<evidence type="ECO:0000313" key="2">
    <source>
        <dbReference type="EMBL" id="KXK66725.1"/>
    </source>
</evidence>
<dbReference type="PATRIC" id="fig|626937.4.peg.409"/>
<dbReference type="EMBL" id="LSZW01000032">
    <property type="protein sequence ID" value="KXK66725.1"/>
    <property type="molecule type" value="Genomic_DNA"/>
</dbReference>
<keyword evidence="3" id="KW-1185">Reference proteome</keyword>
<dbReference type="OrthoDB" id="9804333at2"/>
<proteinExistence type="predicted"/>
<dbReference type="KEGG" id="cmiu:B1H56_07470"/>
<evidence type="ECO:0000259" key="1">
    <source>
        <dbReference type="SMART" id="SM00481"/>
    </source>
</evidence>
<evidence type="ECO:0000313" key="3">
    <source>
        <dbReference type="Proteomes" id="UP000070366"/>
    </source>
</evidence>
<dbReference type="SUPFAM" id="SSF89550">
    <property type="entry name" value="PHP domain-like"/>
    <property type="match status" value="1"/>
</dbReference>
<dbReference type="Proteomes" id="UP000070366">
    <property type="component" value="Unassembled WGS sequence"/>
</dbReference>
<dbReference type="AlphaFoldDB" id="A0A136Q7S7"/>
<dbReference type="SMART" id="SM00481">
    <property type="entry name" value="POLIIIAc"/>
    <property type="match status" value="1"/>
</dbReference>
<dbReference type="Gene3D" id="3.20.20.140">
    <property type="entry name" value="Metal-dependent hydrolases"/>
    <property type="match status" value="1"/>
</dbReference>
<organism evidence="2 3">
    <name type="scientific">Christensenella minuta</name>
    <dbReference type="NCBI Taxonomy" id="626937"/>
    <lineage>
        <taxon>Bacteria</taxon>
        <taxon>Bacillati</taxon>
        <taxon>Bacillota</taxon>
        <taxon>Clostridia</taxon>
        <taxon>Christensenellales</taxon>
        <taxon>Christensenellaceae</taxon>
        <taxon>Christensenella</taxon>
    </lineage>
</organism>
<dbReference type="STRING" id="626937.HMPREF3293_00416"/>
<dbReference type="InterPro" id="IPR004013">
    <property type="entry name" value="PHP_dom"/>
</dbReference>
<dbReference type="InterPro" id="IPR016195">
    <property type="entry name" value="Pol/histidinol_Pase-like"/>
</dbReference>
<dbReference type="Pfam" id="PF02811">
    <property type="entry name" value="PHP"/>
    <property type="match status" value="1"/>
</dbReference>
<accession>A0A136Q7S7</accession>
<protein>
    <recommendedName>
        <fullName evidence="1">Polymerase/histidinol phosphatase N-terminal domain-containing protein</fullName>
    </recommendedName>
</protein>
<comment type="caution">
    <text evidence="2">The sequence shown here is derived from an EMBL/GenBank/DDBJ whole genome shotgun (WGS) entry which is preliminary data.</text>
</comment>
<dbReference type="GO" id="GO:0003824">
    <property type="term" value="F:catalytic activity"/>
    <property type="evidence" value="ECO:0007669"/>
    <property type="project" value="InterPro"/>
</dbReference>
<gene>
    <name evidence="2" type="ORF">HMPREF3293_00416</name>
</gene>
<sequence length="439" mass="49784">MLRAAKQGGKTMNKETLLQELNAPEKEIRLEALRGLRAMLDAGEIEEPGRTADTNNHVHTTYSFSPYSPAAAVYYAYMSGLCTVGIVDHDSISGAREFIEAGEIMGITTTIGCEVRVSFADTPFKGRTLNNPDEPAVAYIALHGLPHNKIGEMDGLLSQIRAKRNERNKKQVEKLNEIMKPYGLALDFETDVEPLSMARDGGSITERHILFGLTKKLIEKYGRGEKLIRFLENDMGIALKPNVKKMLEDTEFFAYEYDVLNVLKSELVPRFFIAQGEDSFPVKKVVDYARALGVIPTYCYLGDVAESPTGDKKAQKFEDEYLDDLFLYVKELGFEALSYMPSRNTMEQLARVMDKCRELDFFEISGEDINQPRQSFICMKQRDDAFKHLSDNTWALVGHENAATLDPSESIYSDKMKREYPQLKDRVAHFKEIGIRYKK</sequence>
<dbReference type="InterPro" id="IPR003141">
    <property type="entry name" value="Pol/His_phosphatase_N"/>
</dbReference>
<feature type="domain" description="Polymerase/histidinol phosphatase N-terminal" evidence="1">
    <location>
        <begin position="54"/>
        <end position="119"/>
    </location>
</feature>
<reference evidence="3" key="1">
    <citation type="submission" date="2016-02" db="EMBL/GenBank/DDBJ databases">
        <authorList>
            <person name="Mitreva M."/>
            <person name="Pepin K.H."/>
            <person name="Mihindukulasuriya K.A."/>
            <person name="Fulton R."/>
            <person name="Fronick C."/>
            <person name="O'Laughlin M."/>
            <person name="Miner T."/>
            <person name="Herter B."/>
            <person name="Rosa B.A."/>
            <person name="Cordes M."/>
            <person name="Tomlinson C."/>
            <person name="Wollam A."/>
            <person name="Palsikar V.B."/>
            <person name="Mardis E.R."/>
            <person name="Wilson R.K."/>
        </authorList>
    </citation>
    <scope>NUCLEOTIDE SEQUENCE [LARGE SCALE GENOMIC DNA]</scope>
    <source>
        <strain evidence="3">DSM 22607</strain>
    </source>
</reference>